<protein>
    <submittedName>
        <fullName evidence="2">Uncharacterized protein</fullName>
    </submittedName>
</protein>
<comment type="caution">
    <text evidence="2">The sequence shown here is derived from an EMBL/GenBank/DDBJ whole genome shotgun (WGS) entry which is preliminary data.</text>
</comment>
<organism evidence="2 3">
    <name type="scientific">Roridomyces roridus</name>
    <dbReference type="NCBI Taxonomy" id="1738132"/>
    <lineage>
        <taxon>Eukaryota</taxon>
        <taxon>Fungi</taxon>
        <taxon>Dikarya</taxon>
        <taxon>Basidiomycota</taxon>
        <taxon>Agaricomycotina</taxon>
        <taxon>Agaricomycetes</taxon>
        <taxon>Agaricomycetidae</taxon>
        <taxon>Agaricales</taxon>
        <taxon>Marasmiineae</taxon>
        <taxon>Mycenaceae</taxon>
        <taxon>Roridomyces</taxon>
    </lineage>
</organism>
<evidence type="ECO:0000256" key="1">
    <source>
        <dbReference type="SAM" id="MobiDB-lite"/>
    </source>
</evidence>
<gene>
    <name evidence="2" type="ORF">FB45DRAFT_876631</name>
</gene>
<dbReference type="Proteomes" id="UP001221142">
    <property type="component" value="Unassembled WGS sequence"/>
</dbReference>
<evidence type="ECO:0000313" key="3">
    <source>
        <dbReference type="Proteomes" id="UP001221142"/>
    </source>
</evidence>
<name>A0AAD7B3E6_9AGAR</name>
<feature type="region of interest" description="Disordered" evidence="1">
    <location>
        <begin position="78"/>
        <end position="109"/>
    </location>
</feature>
<reference evidence="2" key="1">
    <citation type="submission" date="2023-03" db="EMBL/GenBank/DDBJ databases">
        <title>Massive genome expansion in bonnet fungi (Mycena s.s.) driven by repeated elements and novel gene families across ecological guilds.</title>
        <authorList>
            <consortium name="Lawrence Berkeley National Laboratory"/>
            <person name="Harder C.B."/>
            <person name="Miyauchi S."/>
            <person name="Viragh M."/>
            <person name="Kuo A."/>
            <person name="Thoen E."/>
            <person name="Andreopoulos B."/>
            <person name="Lu D."/>
            <person name="Skrede I."/>
            <person name="Drula E."/>
            <person name="Henrissat B."/>
            <person name="Morin E."/>
            <person name="Kohler A."/>
            <person name="Barry K."/>
            <person name="LaButti K."/>
            <person name="Morin E."/>
            <person name="Salamov A."/>
            <person name="Lipzen A."/>
            <person name="Mereny Z."/>
            <person name="Hegedus B."/>
            <person name="Baldrian P."/>
            <person name="Stursova M."/>
            <person name="Weitz H."/>
            <person name="Taylor A."/>
            <person name="Grigoriev I.V."/>
            <person name="Nagy L.G."/>
            <person name="Martin F."/>
            <person name="Kauserud H."/>
        </authorList>
    </citation>
    <scope>NUCLEOTIDE SEQUENCE</scope>
    <source>
        <strain evidence="2">9284</strain>
    </source>
</reference>
<dbReference type="EMBL" id="JARKIF010000040">
    <property type="protein sequence ID" value="KAJ7609546.1"/>
    <property type="molecule type" value="Genomic_DNA"/>
</dbReference>
<sequence>MVDLNSNKSLVQEWISRPVSTCEGRERRTEDEMGGGDSKATARKAMTWGMAQAHIVESDSDGRMNLEQWSLVILMKNSGPSHTHRVSPRSSRLDKPHKNRAYKRTGASGDRMAGDVGYLDGSCHQATFYAASESGEESWRKGRSGVWLIMMLESRLQGTKDGAFLVKSRARIDRVKCQAARSVHSGPDIICSRRIPLSTQYQRLDEPGSVNTFRRLGSPTVRMLKVQRRLSLGRRERCRRRGVGYMGGSGAAEAVAFADDGWWMADFEYERTVHVDIPNFDNSGEISSFVNYPFHLPEDLRLVTLVSKLIALIQEGVGMYYFVESLLKTAGQDFQPQIADPRPRLKHSVAEGTGIVSGMRWSIEDFDLGLCSIGLVNLGVTWARGKVPDWPTCPRFTTAIPVLQRFKDHERDQEDLLSCRQLLAIVLQV</sequence>
<dbReference type="AlphaFoldDB" id="A0AAD7B3E6"/>
<keyword evidence="3" id="KW-1185">Reference proteome</keyword>
<proteinExistence type="predicted"/>
<accession>A0AAD7B3E6</accession>
<evidence type="ECO:0000313" key="2">
    <source>
        <dbReference type="EMBL" id="KAJ7609546.1"/>
    </source>
</evidence>